<keyword evidence="2" id="KW-1185">Reference proteome</keyword>
<reference evidence="1 2" key="1">
    <citation type="journal article" date="2024" name="Nat. Commun.">
        <title>Phylogenomics reveals the evolutionary origins of lichenization in chlorophyte algae.</title>
        <authorList>
            <person name="Puginier C."/>
            <person name="Libourel C."/>
            <person name="Otte J."/>
            <person name="Skaloud P."/>
            <person name="Haon M."/>
            <person name="Grisel S."/>
            <person name="Petersen M."/>
            <person name="Berrin J.G."/>
            <person name="Delaux P.M."/>
            <person name="Dal Grande F."/>
            <person name="Keller J."/>
        </authorList>
    </citation>
    <scope>NUCLEOTIDE SEQUENCE [LARGE SCALE GENOMIC DNA]</scope>
    <source>
        <strain evidence="1 2">SAG 2036</strain>
    </source>
</reference>
<evidence type="ECO:0000313" key="1">
    <source>
        <dbReference type="EMBL" id="KAK9812468.1"/>
    </source>
</evidence>
<name>A0AAW1PWC8_9CHLO</name>
<comment type="caution">
    <text evidence="1">The sequence shown here is derived from an EMBL/GenBank/DDBJ whole genome shotgun (WGS) entry which is preliminary data.</text>
</comment>
<accession>A0AAW1PWC8</accession>
<proteinExistence type="predicted"/>
<sequence>MVASKKALAKKAKAEKKEKKEKDMARVFSVQVGVRKIALSGRQLLRAPGSLLSTMLLGDDAKSDIITLEIPSQAAAQEAAPSLLPAWPTGTEELFKVCMDCYLEGPEKQTTGCPALVPAAELLPAVRFFGIPEKLWPPGFRVAMQLLNVRNNYVEELKNLLPRCLQMMEQKLQSKYDAFTSLLNGTAAFYFYITNTGTARIEIGRETIDASGRHTHGHDAINAGGTELTLTDQAKHELTLAGQALQVSVVFLSSQDLAYTRNHADKTWHIMLLSCQLGEDA</sequence>
<protein>
    <submittedName>
        <fullName evidence="1">Uncharacterized protein</fullName>
    </submittedName>
</protein>
<dbReference type="Proteomes" id="UP001465755">
    <property type="component" value="Unassembled WGS sequence"/>
</dbReference>
<organism evidence="1 2">
    <name type="scientific">Symbiochloris irregularis</name>
    <dbReference type="NCBI Taxonomy" id="706552"/>
    <lineage>
        <taxon>Eukaryota</taxon>
        <taxon>Viridiplantae</taxon>
        <taxon>Chlorophyta</taxon>
        <taxon>core chlorophytes</taxon>
        <taxon>Trebouxiophyceae</taxon>
        <taxon>Trebouxiales</taxon>
        <taxon>Trebouxiaceae</taxon>
        <taxon>Symbiochloris</taxon>
    </lineage>
</organism>
<evidence type="ECO:0000313" key="2">
    <source>
        <dbReference type="Proteomes" id="UP001465755"/>
    </source>
</evidence>
<dbReference type="AlphaFoldDB" id="A0AAW1PWC8"/>
<dbReference type="EMBL" id="JALJOQ010000006">
    <property type="protein sequence ID" value="KAK9812468.1"/>
    <property type="molecule type" value="Genomic_DNA"/>
</dbReference>
<gene>
    <name evidence="1" type="ORF">WJX73_002131</name>
</gene>